<keyword evidence="1 3" id="KW-0560">Oxidoreductase</keyword>
<evidence type="ECO:0000256" key="1">
    <source>
        <dbReference type="ARBA" id="ARBA00023002"/>
    </source>
</evidence>
<protein>
    <submittedName>
        <fullName evidence="3">L-glyceraldehyde 3-phosphate reductase</fullName>
        <ecNumber evidence="3">1.1.1.-</ecNumber>
    </submittedName>
</protein>
<dbReference type="InterPro" id="IPR023210">
    <property type="entry name" value="NADP_OxRdtase_dom"/>
</dbReference>
<proteinExistence type="predicted"/>
<dbReference type="GO" id="GO:0005829">
    <property type="term" value="C:cytosol"/>
    <property type="evidence" value="ECO:0007669"/>
    <property type="project" value="TreeGrafter"/>
</dbReference>
<dbReference type="OrthoDB" id="9773828at2"/>
<dbReference type="PANTHER" id="PTHR43364:SF4">
    <property type="entry name" value="NAD(P)-LINKED OXIDOREDUCTASE SUPERFAMILY PROTEIN"/>
    <property type="match status" value="1"/>
</dbReference>
<organism evidence="3 4">
    <name type="scientific">Calycomorphotria hydatis</name>
    <dbReference type="NCBI Taxonomy" id="2528027"/>
    <lineage>
        <taxon>Bacteria</taxon>
        <taxon>Pseudomonadati</taxon>
        <taxon>Planctomycetota</taxon>
        <taxon>Planctomycetia</taxon>
        <taxon>Planctomycetales</taxon>
        <taxon>Planctomycetaceae</taxon>
        <taxon>Calycomorphotria</taxon>
    </lineage>
</organism>
<dbReference type="Gene3D" id="3.20.20.100">
    <property type="entry name" value="NADP-dependent oxidoreductase domain"/>
    <property type="match status" value="1"/>
</dbReference>
<dbReference type="RefSeq" id="WP_145261543.1">
    <property type="nucleotide sequence ID" value="NZ_CP036316.1"/>
</dbReference>
<evidence type="ECO:0000259" key="2">
    <source>
        <dbReference type="Pfam" id="PF00248"/>
    </source>
</evidence>
<dbReference type="Pfam" id="PF00248">
    <property type="entry name" value="Aldo_ket_red"/>
    <property type="match status" value="1"/>
</dbReference>
<gene>
    <name evidence="3" type="primary">gpr</name>
    <name evidence="3" type="ORF">V22_16410</name>
</gene>
<dbReference type="EMBL" id="CP036316">
    <property type="protein sequence ID" value="QDT64407.1"/>
    <property type="molecule type" value="Genomic_DNA"/>
</dbReference>
<dbReference type="AlphaFoldDB" id="A0A517T7R1"/>
<reference evidence="3 4" key="1">
    <citation type="submission" date="2019-02" db="EMBL/GenBank/DDBJ databases">
        <title>Deep-cultivation of Planctomycetes and their phenomic and genomic characterization uncovers novel biology.</title>
        <authorList>
            <person name="Wiegand S."/>
            <person name="Jogler M."/>
            <person name="Boedeker C."/>
            <person name="Pinto D."/>
            <person name="Vollmers J."/>
            <person name="Rivas-Marin E."/>
            <person name="Kohn T."/>
            <person name="Peeters S.H."/>
            <person name="Heuer A."/>
            <person name="Rast P."/>
            <person name="Oberbeckmann S."/>
            <person name="Bunk B."/>
            <person name="Jeske O."/>
            <person name="Meyerdierks A."/>
            <person name="Storesund J.E."/>
            <person name="Kallscheuer N."/>
            <person name="Luecker S."/>
            <person name="Lage O.M."/>
            <person name="Pohl T."/>
            <person name="Merkel B.J."/>
            <person name="Hornburger P."/>
            <person name="Mueller R.-W."/>
            <person name="Bruemmer F."/>
            <person name="Labrenz M."/>
            <person name="Spormann A.M."/>
            <person name="Op den Camp H."/>
            <person name="Overmann J."/>
            <person name="Amann R."/>
            <person name="Jetten M.S.M."/>
            <person name="Mascher T."/>
            <person name="Medema M.H."/>
            <person name="Devos D.P."/>
            <person name="Kaster A.-K."/>
            <person name="Ovreas L."/>
            <person name="Rohde M."/>
            <person name="Galperin M.Y."/>
            <person name="Jogler C."/>
        </authorList>
    </citation>
    <scope>NUCLEOTIDE SEQUENCE [LARGE SCALE GENOMIC DNA]</scope>
    <source>
        <strain evidence="3 4">V22</strain>
    </source>
</reference>
<name>A0A517T7R1_9PLAN</name>
<keyword evidence="4" id="KW-1185">Reference proteome</keyword>
<dbReference type="Proteomes" id="UP000319976">
    <property type="component" value="Chromosome"/>
</dbReference>
<evidence type="ECO:0000313" key="3">
    <source>
        <dbReference type="EMBL" id="QDT64407.1"/>
    </source>
</evidence>
<accession>A0A517T7R1</accession>
<feature type="domain" description="NADP-dependent oxidoreductase" evidence="2">
    <location>
        <begin position="16"/>
        <end position="329"/>
    </location>
</feature>
<dbReference type="EC" id="1.1.1.-" evidence="3"/>
<dbReference type="InterPro" id="IPR050523">
    <property type="entry name" value="AKR_Detox_Biosynth"/>
</dbReference>
<dbReference type="GO" id="GO:0016491">
    <property type="term" value="F:oxidoreductase activity"/>
    <property type="evidence" value="ECO:0007669"/>
    <property type="project" value="UniProtKB-KW"/>
</dbReference>
<dbReference type="PANTHER" id="PTHR43364">
    <property type="entry name" value="NADH-SPECIFIC METHYLGLYOXAL REDUCTASE-RELATED"/>
    <property type="match status" value="1"/>
</dbReference>
<evidence type="ECO:0000313" key="4">
    <source>
        <dbReference type="Proteomes" id="UP000319976"/>
    </source>
</evidence>
<dbReference type="CDD" id="cd19094">
    <property type="entry name" value="AKR_Tas-like"/>
    <property type="match status" value="1"/>
</dbReference>
<sequence>MGQRRIGRSSLVVSDICLGTMTFGSTCDELESFHIMDRAVEAGIDFFDTAEIYAVPPDPAWVHKTEEIVGKWLVNKNRESLIIATKFCGPGHGWFAPPVRNGKTCVDRHHIRVAVEGSLRRLQTDYIDLYQTHWPDHEFGYEHTLEALTELIEEGKVRYLGSSNETPWGVMKAEAVADKYGFARYDSVQNNFSVNNRRFEDSLADICRREQISLLPYSPLAGGVLTGKYLDGEWPEGARFTSYREVGPRQLKMVERFVNEKSLATTRELQAVAAEAGVSLPVLALAWSKQHDFVASTILGVNTVAQLEELLPATDTVLDSVVMEKIDEITQRYPYPMG</sequence>
<dbReference type="InterPro" id="IPR036812">
    <property type="entry name" value="NAD(P)_OxRdtase_dom_sf"/>
</dbReference>
<dbReference type="SUPFAM" id="SSF51430">
    <property type="entry name" value="NAD(P)-linked oxidoreductase"/>
    <property type="match status" value="1"/>
</dbReference>
<dbReference type="KEGG" id="chya:V22_16410"/>